<evidence type="ECO:0000259" key="17">
    <source>
        <dbReference type="PROSITE" id="PS50011"/>
    </source>
</evidence>
<keyword evidence="8" id="KW-0829">Tyrosine-protein kinase</keyword>
<keyword evidence="14" id="KW-0245">EGF-like domain</keyword>
<dbReference type="CDD" id="cd00041">
    <property type="entry name" value="CUB"/>
    <property type="match status" value="1"/>
</dbReference>
<dbReference type="Pfam" id="PF07714">
    <property type="entry name" value="PK_Tyr_Ser-Thr"/>
    <property type="match status" value="2"/>
</dbReference>
<evidence type="ECO:0000256" key="14">
    <source>
        <dbReference type="PROSITE-ProRule" id="PRU00076"/>
    </source>
</evidence>
<feature type="domain" description="Protein kinase" evidence="17">
    <location>
        <begin position="660"/>
        <end position="937"/>
    </location>
</feature>
<feature type="domain" description="EGF-like" evidence="18">
    <location>
        <begin position="412"/>
        <end position="442"/>
    </location>
</feature>
<dbReference type="Proteomes" id="UP000838412">
    <property type="component" value="Chromosome 8"/>
</dbReference>
<evidence type="ECO:0000256" key="5">
    <source>
        <dbReference type="ARBA" id="ARBA00022840"/>
    </source>
</evidence>
<dbReference type="GO" id="GO:0005524">
    <property type="term" value="F:ATP binding"/>
    <property type="evidence" value="ECO:0007669"/>
    <property type="project" value="UniProtKB-UniRule"/>
</dbReference>
<evidence type="ECO:0000256" key="12">
    <source>
        <dbReference type="ARBA" id="ARBA00023319"/>
    </source>
</evidence>
<name>A0A8K0ABX8_BRALA</name>
<comment type="catalytic activity">
    <reaction evidence="13">
        <text>L-tyrosyl-[protein] + ATP = O-phospho-L-tyrosyl-[protein] + ADP + H(+)</text>
        <dbReference type="Rhea" id="RHEA:10596"/>
        <dbReference type="Rhea" id="RHEA-COMP:10136"/>
        <dbReference type="Rhea" id="RHEA-COMP:20101"/>
        <dbReference type="ChEBI" id="CHEBI:15378"/>
        <dbReference type="ChEBI" id="CHEBI:30616"/>
        <dbReference type="ChEBI" id="CHEBI:46858"/>
        <dbReference type="ChEBI" id="CHEBI:61978"/>
        <dbReference type="ChEBI" id="CHEBI:456216"/>
        <dbReference type="EC" id="2.7.10.1"/>
    </reaction>
</comment>
<protein>
    <recommendedName>
        <fullName evidence="2">receptor protein-tyrosine kinase</fullName>
        <ecNumber evidence="2">2.7.10.1</ecNumber>
    </recommendedName>
</protein>
<dbReference type="CDD" id="cd00192">
    <property type="entry name" value="PTKc"/>
    <property type="match status" value="2"/>
</dbReference>
<comment type="subcellular location">
    <subcellularLocation>
        <location evidence="1">Membrane</location>
        <topology evidence="1">Single-pass type I membrane protein</topology>
    </subcellularLocation>
</comment>
<dbReference type="SMART" id="SM00219">
    <property type="entry name" value="TyrKc"/>
    <property type="match status" value="2"/>
</dbReference>
<dbReference type="InterPro" id="IPR008266">
    <property type="entry name" value="Tyr_kinase_AS"/>
</dbReference>
<keyword evidence="4" id="KW-0812">Transmembrane</keyword>
<dbReference type="SMART" id="SM00409">
    <property type="entry name" value="IG"/>
    <property type="match status" value="2"/>
</dbReference>
<evidence type="ECO:0000259" key="19">
    <source>
        <dbReference type="PROSITE" id="PS50835"/>
    </source>
</evidence>
<reference evidence="20" key="1">
    <citation type="submission" date="2022-01" db="EMBL/GenBank/DDBJ databases">
        <authorList>
            <person name="Braso-Vives M."/>
        </authorList>
    </citation>
    <scope>NUCLEOTIDE SEQUENCE</scope>
</reference>
<dbReference type="InterPro" id="IPR001245">
    <property type="entry name" value="Ser-Thr/Tyr_kinase_cat_dom"/>
</dbReference>
<dbReference type="Gene3D" id="1.10.510.10">
    <property type="entry name" value="Transferase(Phosphotransferase) domain 1"/>
    <property type="match status" value="2"/>
</dbReference>
<sequence length="1756" mass="197075">MFSDGLRPYRPCSSPLRLAETPRYTTGEPPPCTPPVSQCLFKEDKKSLKLLDSCTPATDFSEGVTREGFWRHKLPPPVFQLSSVGDVNTRNTRDVLQPCPEMRGTLAVSVCLLVCMKNCRPALGCTHQLTGTRGHISRPDVTSDHCEWVITTDPDRIILINFDRGYFQRGSDGCGTDVLTFYDGDSSNSRIFDTFCRTDSGPLAPYHLSTASTGHQLRVVFERRQVPFWLNDDLQLTFTTRKTEDEPLFDDNTFVPQTAVDFDPNTVAEFVRFNIDWLIFDENWVWPYGYRTDGDILQFYIAIQEDVLDFDLTPDMDFECAPTHSGIEAFSQPFINNNDRNFPLEDWPWIPFYIYQPWEQNVAVMKYIYRNVKVGAGNSELNEIECVINGQVFRTKVIVKACPIGRFGRFCAERCQCFNGASCHSFNGACRCAPGWRGRNCTTVHPEVRISPSGRELDDLRYGLELQLNCTAYNFRAADITWYLNDAAVNGSLLNETSHINSSFLHIDSLLPEFEGHVTCVAVSDSGDQYADEVDIRIAGCADNYWGETCDRVCNCTGLETCNRTLGCVCQGEGCPDPEGSQPLLLAISLSAAGLILLLLGAIFLLHRHNNRLRVGNIDDPEVFQLGQNLKAVMPLAAGSSSASIDMELLKEREIDRSRLQLGQLLGEGAFGHVVKATLAEPEEGNKVVAVKKLKDDEDPQARQAFLRETCIMLLCGRHDNVIGLKGICFRDGPLQLVLEYAEHGSLLHLLWTLRAESKLNRAVLVNKRHIFENMMVEVCCGLEHLASMKLVHRDIAARNILICGKGTAKIADFGLARDMYALGYHRQDGGTDLLPLKWMAPEGLKNEARFTHKSDVWSFGVLLWEVAQLGRTPYPGMEGADRIYDALQNHFRLPRPQLCTEERYQLMLRCWKFNEKTRPDATTVRQQLEADPNGFFYFHAPVAAIEAPVTPINFENKYFQRGTENCTGDVLTFRDGGSSNSRIVDTFCGVQDGAFTPYHLSTASTGHQLHVVFERGHAVYGSKEFNLTFTTREIDDEPFFDDSTFVPQTVEGFDDHTAGNFVRLKLFEWWTYGEIYFAPTAYRTDLKTAAGGDILEFYFGIDDNQLEFDLTPDTVYSCDPTHPETMAFGQLFLQHDRAFPLDDWPWIPLYSFRHLKEDIAVMKYTYLNVKVGAENAALNEIKCVTNGQVFRTQVIVKACPIGRFGRFCAERCQCFNGASCHSFNGACRCAPGWRGRNCTTVHPEVRISPSATELTDLRYGQELQLNCTAYNIDVTDITWSISDAAVNPGLLTKTDNKTSSVLHINCLLPEYEGHVTCVALSTSGDQYTNEVVIRIAGCEDGYYGEFCDRVCDCTGLETCNRTLGCVCQGEGCPDSTDSQSPLLAISLSAAGLSLLLLGAIFLLHRHNNRLRVGSIDDPEVFRLGQNLKAVMPLAAGSTSASIDMELLKERDIHRSRLQLGQLLGEGAFGCVVKATLTEPDRDDVVVAVKKLKDIDPSDDEDPQARQALLRETCIMLLCGNHDNVIGLKGICFRDGPLQLVLEYAEHGSLLHLLWTLRAESKLNRTVLVNKRHIFENMMVEVCCGLEHLGSRRLVHRDIAARNILICGKGTAKIADFGLARDMYAVGYHRQDRGTDLLPLKWMAPEGLKNEARFTHKSDVWSFGVLLWEVAQLGRTPYPGMEGADRIYDALQNHFRLPRPQLCTEERYQLMLQCWKFNEKTRPDATTVRKQLEADPDGFFYFNVPVAAIEAPVTPV</sequence>
<dbReference type="InterPro" id="IPR035914">
    <property type="entry name" value="Sperma_CUB_dom_sf"/>
</dbReference>
<dbReference type="PROSITE" id="PS50026">
    <property type="entry name" value="EGF_3"/>
    <property type="match status" value="2"/>
</dbReference>
<feature type="domain" description="Ig-like" evidence="19">
    <location>
        <begin position="446"/>
        <end position="537"/>
    </location>
</feature>
<evidence type="ECO:0000259" key="16">
    <source>
        <dbReference type="PROSITE" id="PS01180"/>
    </source>
</evidence>
<dbReference type="SMART" id="SM00042">
    <property type="entry name" value="CUB"/>
    <property type="match status" value="1"/>
</dbReference>
<keyword evidence="8" id="KW-0418">Kinase</keyword>
<evidence type="ECO:0000256" key="3">
    <source>
        <dbReference type="ARBA" id="ARBA00022553"/>
    </source>
</evidence>
<keyword evidence="12" id="KW-0393">Immunoglobulin domain</keyword>
<evidence type="ECO:0000256" key="6">
    <source>
        <dbReference type="ARBA" id="ARBA00022989"/>
    </source>
</evidence>
<dbReference type="PROSITE" id="PS01186">
    <property type="entry name" value="EGF_2"/>
    <property type="match status" value="2"/>
</dbReference>
<dbReference type="InterPro" id="IPR050122">
    <property type="entry name" value="RTK"/>
</dbReference>
<evidence type="ECO:0000256" key="2">
    <source>
        <dbReference type="ARBA" id="ARBA00011902"/>
    </source>
</evidence>
<feature type="disulfide bond" evidence="14">
    <location>
        <begin position="432"/>
        <end position="441"/>
    </location>
</feature>
<keyword evidence="9 14" id="KW-1015">Disulfide bond</keyword>
<feature type="domain" description="Ig-like" evidence="19">
    <location>
        <begin position="1244"/>
        <end position="1335"/>
    </location>
</feature>
<dbReference type="GO" id="GO:0043235">
    <property type="term" value="C:receptor complex"/>
    <property type="evidence" value="ECO:0007669"/>
    <property type="project" value="TreeGrafter"/>
</dbReference>
<organism evidence="20 21">
    <name type="scientific">Branchiostoma lanceolatum</name>
    <name type="common">Common lancelet</name>
    <name type="synonym">Amphioxus lanceolatum</name>
    <dbReference type="NCBI Taxonomy" id="7740"/>
    <lineage>
        <taxon>Eukaryota</taxon>
        <taxon>Metazoa</taxon>
        <taxon>Chordata</taxon>
        <taxon>Cephalochordata</taxon>
        <taxon>Leptocardii</taxon>
        <taxon>Amphioxiformes</taxon>
        <taxon>Branchiostomatidae</taxon>
        <taxon>Branchiostoma</taxon>
    </lineage>
</organism>
<dbReference type="Pfam" id="PF00431">
    <property type="entry name" value="CUB"/>
    <property type="match status" value="1"/>
</dbReference>
<evidence type="ECO:0000256" key="7">
    <source>
        <dbReference type="ARBA" id="ARBA00023136"/>
    </source>
</evidence>
<evidence type="ECO:0000256" key="10">
    <source>
        <dbReference type="ARBA" id="ARBA00023170"/>
    </source>
</evidence>
<evidence type="ECO:0000313" key="20">
    <source>
        <dbReference type="EMBL" id="CAH1272717.1"/>
    </source>
</evidence>
<dbReference type="PROSITE" id="PS00022">
    <property type="entry name" value="EGF_1"/>
    <property type="match status" value="2"/>
</dbReference>
<dbReference type="PRINTS" id="PR00109">
    <property type="entry name" value="TYRKINASE"/>
</dbReference>
<dbReference type="GO" id="GO:0004714">
    <property type="term" value="F:transmembrane receptor protein tyrosine kinase activity"/>
    <property type="evidence" value="ECO:0007669"/>
    <property type="project" value="UniProtKB-EC"/>
</dbReference>
<dbReference type="InterPro" id="IPR007110">
    <property type="entry name" value="Ig-like_dom"/>
</dbReference>
<dbReference type="InterPro" id="IPR020635">
    <property type="entry name" value="Tyr_kinase_cat_dom"/>
</dbReference>
<dbReference type="EC" id="2.7.10.1" evidence="2"/>
<evidence type="ECO:0000259" key="18">
    <source>
        <dbReference type="PROSITE" id="PS50026"/>
    </source>
</evidence>
<keyword evidence="3" id="KW-0597">Phosphoprotein</keyword>
<dbReference type="SUPFAM" id="SSF56112">
    <property type="entry name" value="Protein kinase-like (PK-like)"/>
    <property type="match status" value="2"/>
</dbReference>
<dbReference type="Gene3D" id="2.60.40.10">
    <property type="entry name" value="Immunoglobulins"/>
    <property type="match status" value="2"/>
</dbReference>
<dbReference type="InterPro" id="IPR036179">
    <property type="entry name" value="Ig-like_dom_sf"/>
</dbReference>
<keyword evidence="6" id="KW-1133">Transmembrane helix</keyword>
<evidence type="ECO:0000256" key="13">
    <source>
        <dbReference type="ARBA" id="ARBA00051243"/>
    </source>
</evidence>
<dbReference type="InterPro" id="IPR011009">
    <property type="entry name" value="Kinase-like_dom_sf"/>
</dbReference>
<dbReference type="CDD" id="cd00096">
    <property type="entry name" value="Ig"/>
    <property type="match status" value="1"/>
</dbReference>
<evidence type="ECO:0000256" key="8">
    <source>
        <dbReference type="ARBA" id="ARBA00023137"/>
    </source>
</evidence>
<dbReference type="SMART" id="SM00181">
    <property type="entry name" value="EGF"/>
    <property type="match status" value="2"/>
</dbReference>
<dbReference type="PROSITE" id="PS00109">
    <property type="entry name" value="PROTEIN_KINASE_TYR"/>
    <property type="match status" value="2"/>
</dbReference>
<dbReference type="PANTHER" id="PTHR24416:SF617">
    <property type="entry name" value="RET ONCOGENE, ISOFORM A"/>
    <property type="match status" value="1"/>
</dbReference>
<feature type="binding site" evidence="15">
    <location>
        <position position="693"/>
    </location>
    <ligand>
        <name>ATP</name>
        <dbReference type="ChEBI" id="CHEBI:30616"/>
    </ligand>
</feature>
<dbReference type="InterPro" id="IPR000859">
    <property type="entry name" value="CUB_dom"/>
</dbReference>
<evidence type="ECO:0000256" key="11">
    <source>
        <dbReference type="ARBA" id="ARBA00023180"/>
    </source>
</evidence>
<keyword evidence="11" id="KW-0325">Glycoprotein</keyword>
<keyword evidence="21" id="KW-1185">Reference proteome</keyword>
<proteinExistence type="predicted"/>
<dbReference type="GO" id="GO:0007169">
    <property type="term" value="P:cell surface receptor protein tyrosine kinase signaling pathway"/>
    <property type="evidence" value="ECO:0007669"/>
    <property type="project" value="TreeGrafter"/>
</dbReference>
<gene>
    <name evidence="20" type="primary">FGFR2</name>
    <name evidence="20" type="ORF">BLAG_LOCUS24288</name>
</gene>
<dbReference type="InterPro" id="IPR013783">
    <property type="entry name" value="Ig-like_fold"/>
</dbReference>
<accession>A0A8K0ABX8</accession>
<dbReference type="InterPro" id="IPR017441">
    <property type="entry name" value="Protein_kinase_ATP_BS"/>
</dbReference>
<keyword evidence="15" id="KW-0547">Nucleotide-binding</keyword>
<dbReference type="PROSITE" id="PS01180">
    <property type="entry name" value="CUB"/>
    <property type="match status" value="1"/>
</dbReference>
<dbReference type="SUPFAM" id="SSF48726">
    <property type="entry name" value="Immunoglobulin"/>
    <property type="match status" value="2"/>
</dbReference>
<dbReference type="EMBL" id="OV696693">
    <property type="protein sequence ID" value="CAH1272717.1"/>
    <property type="molecule type" value="Genomic_DNA"/>
</dbReference>
<dbReference type="PROSITE" id="PS50011">
    <property type="entry name" value="PROTEIN_KINASE_DOM"/>
    <property type="match status" value="2"/>
</dbReference>
<comment type="caution">
    <text evidence="14">Lacks conserved residue(s) required for the propagation of feature annotation.</text>
</comment>
<dbReference type="FunFam" id="2.170.300.10:FF:000039">
    <property type="entry name" value="Uncharacterized protein"/>
    <property type="match status" value="1"/>
</dbReference>
<evidence type="ECO:0000256" key="15">
    <source>
        <dbReference type="PROSITE-ProRule" id="PRU10141"/>
    </source>
</evidence>
<dbReference type="Gene3D" id="2.60.120.290">
    <property type="entry name" value="Spermadhesin, CUB domain"/>
    <property type="match status" value="2"/>
</dbReference>
<evidence type="ECO:0000256" key="1">
    <source>
        <dbReference type="ARBA" id="ARBA00004479"/>
    </source>
</evidence>
<dbReference type="CDD" id="cd00054">
    <property type="entry name" value="EGF_CA"/>
    <property type="match status" value="2"/>
</dbReference>
<feature type="domain" description="Protein kinase" evidence="17">
    <location>
        <begin position="1458"/>
        <end position="1740"/>
    </location>
</feature>
<evidence type="ECO:0000313" key="21">
    <source>
        <dbReference type="Proteomes" id="UP000838412"/>
    </source>
</evidence>
<dbReference type="Gene3D" id="3.30.200.20">
    <property type="entry name" value="Phosphorylase Kinase, domain 1"/>
    <property type="match status" value="2"/>
</dbReference>
<feature type="domain" description="CUB" evidence="16">
    <location>
        <begin position="125"/>
        <end position="241"/>
    </location>
</feature>
<dbReference type="InterPro" id="IPR000742">
    <property type="entry name" value="EGF"/>
</dbReference>
<feature type="binding site" evidence="15">
    <location>
        <position position="1491"/>
    </location>
    <ligand>
        <name>ATP</name>
        <dbReference type="ChEBI" id="CHEBI:30616"/>
    </ligand>
</feature>
<keyword evidence="8" id="KW-0808">Transferase</keyword>
<dbReference type="SUPFAM" id="SSF49854">
    <property type="entry name" value="Spermadhesin, CUB domain"/>
    <property type="match status" value="2"/>
</dbReference>
<dbReference type="PANTHER" id="PTHR24416">
    <property type="entry name" value="TYROSINE-PROTEIN KINASE RECEPTOR"/>
    <property type="match status" value="1"/>
</dbReference>
<evidence type="ECO:0000256" key="4">
    <source>
        <dbReference type="ARBA" id="ARBA00022692"/>
    </source>
</evidence>
<dbReference type="InterPro" id="IPR000719">
    <property type="entry name" value="Prot_kinase_dom"/>
</dbReference>
<dbReference type="OrthoDB" id="10366583at2759"/>
<feature type="disulfide bond" evidence="14">
    <location>
        <begin position="1230"/>
        <end position="1239"/>
    </location>
</feature>
<dbReference type="FunFam" id="1.10.510.10:FF:000953">
    <property type="entry name" value="Uncharacterized protein"/>
    <property type="match status" value="2"/>
</dbReference>
<dbReference type="Gene3D" id="2.170.300.10">
    <property type="entry name" value="Tie2 ligand-binding domain superfamily"/>
    <property type="match status" value="2"/>
</dbReference>
<keyword evidence="10" id="KW-0675">Receptor</keyword>
<keyword evidence="5 15" id="KW-0067">ATP-binding</keyword>
<dbReference type="PROSITE" id="PS50835">
    <property type="entry name" value="IG_LIKE"/>
    <property type="match status" value="2"/>
</dbReference>
<feature type="domain" description="EGF-like" evidence="18">
    <location>
        <begin position="1210"/>
        <end position="1240"/>
    </location>
</feature>
<evidence type="ECO:0000256" key="9">
    <source>
        <dbReference type="ARBA" id="ARBA00023157"/>
    </source>
</evidence>
<dbReference type="GO" id="GO:0005886">
    <property type="term" value="C:plasma membrane"/>
    <property type="evidence" value="ECO:0007669"/>
    <property type="project" value="TreeGrafter"/>
</dbReference>
<dbReference type="PROSITE" id="PS00107">
    <property type="entry name" value="PROTEIN_KINASE_ATP"/>
    <property type="match status" value="2"/>
</dbReference>
<dbReference type="InterPro" id="IPR003599">
    <property type="entry name" value="Ig_sub"/>
</dbReference>
<keyword evidence="7" id="KW-0472">Membrane</keyword>